<evidence type="ECO:0000256" key="4">
    <source>
        <dbReference type="ARBA" id="ARBA00022676"/>
    </source>
</evidence>
<evidence type="ECO:0000256" key="3">
    <source>
        <dbReference type="ARBA" id="ARBA00004991"/>
    </source>
</evidence>
<evidence type="ECO:0000256" key="1">
    <source>
        <dbReference type="ARBA" id="ARBA00004141"/>
    </source>
</evidence>
<evidence type="ECO:0008006" key="11">
    <source>
        <dbReference type="Google" id="ProtNLM"/>
    </source>
</evidence>
<dbReference type="Proteomes" id="UP000182517">
    <property type="component" value="Chromosome"/>
</dbReference>
<proteinExistence type="predicted"/>
<name>A0A1L3GRD5_9BACT</name>
<evidence type="ECO:0000256" key="6">
    <source>
        <dbReference type="ARBA" id="ARBA00022692"/>
    </source>
</evidence>
<keyword evidence="8" id="KW-0472">Membrane</keyword>
<dbReference type="RefSeq" id="WP_072284500.1">
    <property type="nucleotide sequence ID" value="NZ_CP015519.1"/>
</dbReference>
<keyword evidence="6" id="KW-0812">Transmembrane</keyword>
<dbReference type="InterPro" id="IPR025993">
    <property type="entry name" value="Ceramide_glucosylTrfase"/>
</dbReference>
<dbReference type="STRING" id="1842532.A7E78_11840"/>
<evidence type="ECO:0000256" key="7">
    <source>
        <dbReference type="ARBA" id="ARBA00022989"/>
    </source>
</evidence>
<evidence type="ECO:0000256" key="5">
    <source>
        <dbReference type="ARBA" id="ARBA00022679"/>
    </source>
</evidence>
<dbReference type="Gene3D" id="3.90.550.10">
    <property type="entry name" value="Spore Coat Polysaccharide Biosynthesis Protein SpsA, Chain A"/>
    <property type="match status" value="1"/>
</dbReference>
<dbReference type="Pfam" id="PF13506">
    <property type="entry name" value="Glyco_transf_21"/>
    <property type="match status" value="1"/>
</dbReference>
<accession>A0A1L3GRD5</accession>
<keyword evidence="10" id="KW-1185">Reference proteome</keyword>
<gene>
    <name evidence="9" type="ORF">A7E78_11840</name>
</gene>
<dbReference type="EMBL" id="CP015519">
    <property type="protein sequence ID" value="APG28473.1"/>
    <property type="molecule type" value="Genomic_DNA"/>
</dbReference>
<evidence type="ECO:0000313" key="10">
    <source>
        <dbReference type="Proteomes" id="UP000182517"/>
    </source>
</evidence>
<comment type="subcellular location">
    <subcellularLocation>
        <location evidence="1">Membrane</location>
        <topology evidence="1">Multi-pass membrane protein</topology>
    </subcellularLocation>
</comment>
<evidence type="ECO:0000313" key="9">
    <source>
        <dbReference type="EMBL" id="APG28473.1"/>
    </source>
</evidence>
<dbReference type="InterPro" id="IPR029044">
    <property type="entry name" value="Nucleotide-diphossugar_trans"/>
</dbReference>
<comment type="pathway">
    <text evidence="2">Lipid metabolism; sphingolipid metabolism.</text>
</comment>
<evidence type="ECO:0000256" key="8">
    <source>
        <dbReference type="ARBA" id="ARBA00023136"/>
    </source>
</evidence>
<comment type="pathway">
    <text evidence="3">Sphingolipid metabolism.</text>
</comment>
<organism evidence="9 10">
    <name type="scientific">Syntrophotalea acetylenivorans</name>
    <dbReference type="NCBI Taxonomy" id="1842532"/>
    <lineage>
        <taxon>Bacteria</taxon>
        <taxon>Pseudomonadati</taxon>
        <taxon>Thermodesulfobacteriota</taxon>
        <taxon>Desulfuromonadia</taxon>
        <taxon>Desulfuromonadales</taxon>
        <taxon>Syntrophotaleaceae</taxon>
        <taxon>Syntrophotalea</taxon>
    </lineage>
</organism>
<dbReference type="KEGG" id="pef:A7E78_11840"/>
<dbReference type="OrthoDB" id="5391853at2"/>
<sequence>MERPGLQLAWIDAASPGLELPIKDGGVGLARKVGFDLALKRLTFGQSDPLLIALDADTLVRPDYLPALHEHFQDTVSGAAVIPFCHQPGNDQVHDRAIARYELFLRCHLLGLTLAGSPYAFHTVGSTMACRATAYARAGGMNRRQAGEDFYFLQQLAKTAGVAQLSGTVVYPSARPSRRTPFGTGRSVSALLAGDSEAVLFYPAACYTVLGEWLQLANDQLNLDGATLLQRAGRYCEPLADFLQKEKFPVLWDRLKGNHGTPDALLKAFHDWFDGLKTTRLIHHLCATSFPRCQPETVVPELLKAAGLPASACLTEQLAELRLHQGALP</sequence>
<keyword evidence="7" id="KW-1133">Transmembrane helix</keyword>
<keyword evidence="5" id="KW-0808">Transferase</keyword>
<reference evidence="9 10" key="1">
    <citation type="journal article" date="2017" name="Genome Announc.">
        <title>Complete Genome Sequences of Two Acetylene-Fermenting Pelobacter acetylenicus Strains.</title>
        <authorList>
            <person name="Sutton J.M."/>
            <person name="Baesman S.M."/>
            <person name="Fierst J.L."/>
            <person name="Poret-Peterson A.T."/>
            <person name="Oremland R.S."/>
            <person name="Dunlap D.S."/>
            <person name="Akob D.M."/>
        </authorList>
    </citation>
    <scope>NUCLEOTIDE SEQUENCE [LARGE SCALE GENOMIC DNA]</scope>
    <source>
        <strain evidence="9 10">SFB93</strain>
    </source>
</reference>
<dbReference type="AlphaFoldDB" id="A0A1L3GRD5"/>
<protein>
    <recommendedName>
        <fullName evidence="11">Glycosyltransferase 2-like domain-containing protein</fullName>
    </recommendedName>
</protein>
<dbReference type="SUPFAM" id="SSF53448">
    <property type="entry name" value="Nucleotide-diphospho-sugar transferases"/>
    <property type="match status" value="1"/>
</dbReference>
<evidence type="ECO:0000256" key="2">
    <source>
        <dbReference type="ARBA" id="ARBA00004760"/>
    </source>
</evidence>
<keyword evidence="4" id="KW-0328">Glycosyltransferase</keyword>